<dbReference type="STRING" id="396588.Tgr7_1311"/>
<reference evidence="1 2" key="1">
    <citation type="journal article" date="2011" name="Stand. Genomic Sci.">
        <title>Complete genome sequence of 'Thioalkalivibrio sulfidophilus' HL-EbGr7.</title>
        <authorList>
            <person name="Muyzer G."/>
            <person name="Sorokin D.Y."/>
            <person name="Mavromatis K."/>
            <person name="Lapidus A."/>
            <person name="Clum A."/>
            <person name="Ivanova N."/>
            <person name="Pati A."/>
            <person name="d'Haeseleer P."/>
            <person name="Woyke T."/>
            <person name="Kyrpides N.C."/>
        </authorList>
    </citation>
    <scope>NUCLEOTIDE SEQUENCE [LARGE SCALE GENOMIC DNA]</scope>
    <source>
        <strain evidence="1 2">HL-EbGR7</strain>
    </source>
</reference>
<proteinExistence type="predicted"/>
<dbReference type="eggNOG" id="COG0438">
    <property type="taxonomic scope" value="Bacteria"/>
</dbReference>
<organism evidence="1 2">
    <name type="scientific">Thioalkalivibrio sulfidiphilus (strain HL-EbGR7)</name>
    <dbReference type="NCBI Taxonomy" id="396588"/>
    <lineage>
        <taxon>Bacteria</taxon>
        <taxon>Pseudomonadati</taxon>
        <taxon>Pseudomonadota</taxon>
        <taxon>Gammaproteobacteria</taxon>
        <taxon>Chromatiales</taxon>
        <taxon>Ectothiorhodospiraceae</taxon>
        <taxon>Thioalkalivibrio</taxon>
    </lineage>
</organism>
<dbReference type="KEGG" id="tgr:Tgr7_1311"/>
<gene>
    <name evidence="1" type="ordered locus">Tgr7_1311</name>
</gene>
<dbReference type="Proteomes" id="UP000002383">
    <property type="component" value="Chromosome"/>
</dbReference>
<evidence type="ECO:0000313" key="2">
    <source>
        <dbReference type="Proteomes" id="UP000002383"/>
    </source>
</evidence>
<dbReference type="AlphaFoldDB" id="B8GQX7"/>
<dbReference type="HOGENOM" id="CLU_418519_0_0_6"/>
<sequence length="655" mass="73417">MNAINPMPMQTALLAGIYISSPFRSSQEMKVVRACWKVEAPDWAVVKDDAELHAILISATLTSADPLEVRFESPEAYQCLRRVWRTMVRKVSHRLILRLRPGNSPEIIMQPAFWLIDLVGTPEVDLQNRLTFLTRYAVDGLAVLTANTPLYWPEVVKVLTLCREPAEILIRETETVKLDRASRIVFLLRTGVELHTRIPRAFWKRLFARALPEVLELSKCAGLRPLRLFADSKPTTLFVFPERMLPVERAYYLRAFDVLLGLAYGSQPTAVMVLGPANNDLERIRSLLSIFSSSVTARPLVRGRRSLSHWLLLRAESLFRRLAGLTGSAPLRYTERGMLFATPENSELLSSVIDTLPDLRNVVYTGAWFGRAIRRVARKRPDLRWICDTHDVFFVLDSSNDSAENRHYFYSASSQRRLELKELSYADIILAISPSDHAAMSGAGLNRPILVEPGSFTHVENKTSVCEADRLMCFGFIGSNNCNNLKCLEIIQRTWWPTIIAERPDARLELAGAICRSDVALRLAETFPESVRLLGFVDSLESYYSTVGTMLSPIAVQGGLNFKSVEALMAGCFLLTNDIGIRCLGDSMDGVTVVGKNGEGLKRFLVALTQEVDMPARREELRAVANQRYGDEVAYSSLLSVISANSLPVRDGNHP</sequence>
<protein>
    <submittedName>
        <fullName evidence="1">Uncharacterized protein</fullName>
    </submittedName>
</protein>
<accession>B8GQX7</accession>
<evidence type="ECO:0000313" key="1">
    <source>
        <dbReference type="EMBL" id="ACL72397.1"/>
    </source>
</evidence>
<dbReference type="OrthoDB" id="258796at2"/>
<dbReference type="Pfam" id="PF13692">
    <property type="entry name" value="Glyco_trans_1_4"/>
    <property type="match status" value="1"/>
</dbReference>
<keyword evidence="2" id="KW-1185">Reference proteome</keyword>
<dbReference type="Gene3D" id="3.40.50.2000">
    <property type="entry name" value="Glycogen Phosphorylase B"/>
    <property type="match status" value="1"/>
</dbReference>
<dbReference type="EMBL" id="CP001339">
    <property type="protein sequence ID" value="ACL72397.1"/>
    <property type="molecule type" value="Genomic_DNA"/>
</dbReference>
<name>B8GQX7_THISH</name>
<dbReference type="SUPFAM" id="SSF53756">
    <property type="entry name" value="UDP-Glycosyltransferase/glycogen phosphorylase"/>
    <property type="match status" value="1"/>
</dbReference>